<dbReference type="GO" id="GO:0007030">
    <property type="term" value="P:Golgi organization"/>
    <property type="evidence" value="ECO:0007669"/>
    <property type="project" value="InterPro"/>
</dbReference>
<evidence type="ECO:0000256" key="7">
    <source>
        <dbReference type="SAM" id="MobiDB-lite"/>
    </source>
</evidence>
<evidence type="ECO:0000313" key="9">
    <source>
        <dbReference type="EMBL" id="CAD6190846.1"/>
    </source>
</evidence>
<dbReference type="PANTHER" id="PTHR13815:SF7">
    <property type="entry name" value="GOLGIN SUBFAMILY A MEMBER 5"/>
    <property type="match status" value="1"/>
</dbReference>
<evidence type="ECO:0000256" key="8">
    <source>
        <dbReference type="SAM" id="Phobius"/>
    </source>
</evidence>
<evidence type="ECO:0000256" key="5">
    <source>
        <dbReference type="ARBA" id="ARBA00023054"/>
    </source>
</evidence>
<dbReference type="OrthoDB" id="248903at2759"/>
<keyword evidence="10" id="KW-1185">Reference proteome</keyword>
<evidence type="ECO:0000256" key="3">
    <source>
        <dbReference type="ARBA" id="ARBA00022989"/>
    </source>
</evidence>
<dbReference type="Pfam" id="PF09787">
    <property type="entry name" value="Golgin_A5"/>
    <property type="match status" value="1"/>
</dbReference>
<name>A0A8S1H3M4_9PELO</name>
<feature type="compositionally biased region" description="Basic and acidic residues" evidence="7">
    <location>
        <begin position="114"/>
        <end position="129"/>
    </location>
</feature>
<dbReference type="InterPro" id="IPR019177">
    <property type="entry name" value="Golgin_subfamily_A_member_5"/>
</dbReference>
<dbReference type="GO" id="GO:0000301">
    <property type="term" value="P:retrograde transport, vesicle recycling within Golgi"/>
    <property type="evidence" value="ECO:0007669"/>
    <property type="project" value="TreeGrafter"/>
</dbReference>
<keyword evidence="3 8" id="KW-1133">Transmembrane helix</keyword>
<evidence type="ECO:0000256" key="2">
    <source>
        <dbReference type="ARBA" id="ARBA00022692"/>
    </source>
</evidence>
<feature type="region of interest" description="Disordered" evidence="7">
    <location>
        <begin position="393"/>
        <end position="412"/>
    </location>
</feature>
<proteinExistence type="predicted"/>
<evidence type="ECO:0000256" key="4">
    <source>
        <dbReference type="ARBA" id="ARBA00023034"/>
    </source>
</evidence>
<evidence type="ECO:0000256" key="1">
    <source>
        <dbReference type="ARBA" id="ARBA00004409"/>
    </source>
</evidence>
<feature type="transmembrane region" description="Helical" evidence="8">
    <location>
        <begin position="526"/>
        <end position="546"/>
    </location>
</feature>
<organism evidence="9 10">
    <name type="scientific">Caenorhabditis auriculariae</name>
    <dbReference type="NCBI Taxonomy" id="2777116"/>
    <lineage>
        <taxon>Eukaryota</taxon>
        <taxon>Metazoa</taxon>
        <taxon>Ecdysozoa</taxon>
        <taxon>Nematoda</taxon>
        <taxon>Chromadorea</taxon>
        <taxon>Rhabditida</taxon>
        <taxon>Rhabditina</taxon>
        <taxon>Rhabditomorpha</taxon>
        <taxon>Rhabditoidea</taxon>
        <taxon>Rhabditidae</taxon>
        <taxon>Peloderinae</taxon>
        <taxon>Caenorhabditis</taxon>
    </lineage>
</organism>
<dbReference type="GO" id="GO:0031985">
    <property type="term" value="C:Golgi cisterna"/>
    <property type="evidence" value="ECO:0007669"/>
    <property type="project" value="TreeGrafter"/>
</dbReference>
<feature type="region of interest" description="Disordered" evidence="7">
    <location>
        <begin position="73"/>
        <end position="153"/>
    </location>
</feature>
<evidence type="ECO:0000313" key="10">
    <source>
        <dbReference type="Proteomes" id="UP000835052"/>
    </source>
</evidence>
<evidence type="ECO:0000256" key="6">
    <source>
        <dbReference type="ARBA" id="ARBA00023136"/>
    </source>
</evidence>
<protein>
    <recommendedName>
        <fullName evidence="11">Golgin-84</fullName>
    </recommendedName>
</protein>
<keyword evidence="4" id="KW-0333">Golgi apparatus</keyword>
<reference evidence="9" key="1">
    <citation type="submission" date="2020-10" db="EMBL/GenBank/DDBJ databases">
        <authorList>
            <person name="Kikuchi T."/>
        </authorList>
    </citation>
    <scope>NUCLEOTIDE SEQUENCE</scope>
    <source>
        <strain evidence="9">NKZ352</strain>
    </source>
</reference>
<accession>A0A8S1H3M4</accession>
<dbReference type="Proteomes" id="UP000835052">
    <property type="component" value="Unassembled WGS sequence"/>
</dbReference>
<feature type="compositionally biased region" description="Polar residues" evidence="7">
    <location>
        <begin position="140"/>
        <end position="153"/>
    </location>
</feature>
<dbReference type="GO" id="GO:0000139">
    <property type="term" value="C:Golgi membrane"/>
    <property type="evidence" value="ECO:0007669"/>
    <property type="project" value="UniProtKB-SubCell"/>
</dbReference>
<dbReference type="AlphaFoldDB" id="A0A8S1H3M4"/>
<dbReference type="EMBL" id="CAJGYM010000018">
    <property type="protein sequence ID" value="CAD6190846.1"/>
    <property type="molecule type" value="Genomic_DNA"/>
</dbReference>
<evidence type="ECO:0008006" key="11">
    <source>
        <dbReference type="Google" id="ProtNLM"/>
    </source>
</evidence>
<comment type="subcellular location">
    <subcellularLocation>
        <location evidence="1">Golgi apparatus membrane</location>
        <topology evidence="1">Single-pass type IV membrane protein</topology>
    </subcellularLocation>
</comment>
<dbReference type="PANTHER" id="PTHR13815">
    <property type="entry name" value="GOLGIN-84"/>
    <property type="match status" value="1"/>
</dbReference>
<feature type="region of interest" description="Disordered" evidence="7">
    <location>
        <begin position="31"/>
        <end position="56"/>
    </location>
</feature>
<keyword evidence="6 8" id="KW-0472">Membrane</keyword>
<sequence length="551" mass="63065">MNNQSTSWTCMAAEITFELTTIAGDAIHTVRDKPSTSRIRKSSTASVPPTAVPLPEYDRPIVTEDVGRGALSIPSRAYSDYTGGQPVRKPRPPVESSTTNESSRDNWTLVLNEGGKDPEISTRDEDSRSRRSSGGRSIASVRTTNGSEMHTADVSQLKSQLWAKDSQISLMKAKIADVEKKLEKRSQDYYEMKAEKDMIEQRLANQKQFVENADSLEEMKLARKKAQHQKDMVVEECNQMKRKVVGLEEEIRAMVEQLRLAKFNLNENKKEFDEYKTKAQKILTAKEKLVESLKAEQGIGSVDRPGHLLQAEVEEIKVERDLARSDLESAQLQVYTLRSDMEELEAQIRDLQSQLGEHKRGYLEERHSWETTVTLLNEKVECARIESEFAKQEMKRQNDANHQKIQEKEAELRRAVEEGRARKREEVYRNYDNDKSIGEMLLQKQQELEEALRTNQVLNVRLDRLQKSSRETVISMETTSSLSSNSATSPLLQNVANPHARHAISAIDSTAFRAISMLRNYPSARLFFVLYFLVLHLWVFFIILTYTPEIH</sequence>
<keyword evidence="5" id="KW-0175">Coiled coil</keyword>
<comment type="caution">
    <text evidence="9">The sequence shown here is derived from an EMBL/GenBank/DDBJ whole genome shotgun (WGS) entry which is preliminary data.</text>
</comment>
<gene>
    <name evidence="9" type="ORF">CAUJ_LOCUS6765</name>
</gene>
<keyword evidence="2 8" id="KW-0812">Transmembrane</keyword>